<dbReference type="PANTHER" id="PTHR22951:SF5">
    <property type="entry name" value="PHOSPHATIDYLINOSITOL-BINDING CLATHRIN ASSEMBLY PROTEIN LAP"/>
    <property type="match status" value="1"/>
</dbReference>
<dbReference type="VEuPathDB" id="FungiDB:PHYBLDRAFT_161286"/>
<dbReference type="GO" id="GO:0006900">
    <property type="term" value="P:vesicle budding from membrane"/>
    <property type="evidence" value="ECO:0007669"/>
    <property type="project" value="TreeGrafter"/>
</dbReference>
<feature type="region of interest" description="Disordered" evidence="1">
    <location>
        <begin position="270"/>
        <end position="322"/>
    </location>
</feature>
<name>A0A167R1R8_PHYB8</name>
<dbReference type="InterPro" id="IPR045192">
    <property type="entry name" value="AP180-like"/>
</dbReference>
<dbReference type="Proteomes" id="UP000077315">
    <property type="component" value="Unassembled WGS sequence"/>
</dbReference>
<dbReference type="OrthoDB" id="44015at2759"/>
<dbReference type="GO" id="GO:0032050">
    <property type="term" value="F:clathrin heavy chain binding"/>
    <property type="evidence" value="ECO:0007669"/>
    <property type="project" value="TreeGrafter"/>
</dbReference>
<dbReference type="Gene3D" id="1.20.58.150">
    <property type="entry name" value="ANTH domain"/>
    <property type="match status" value="1"/>
</dbReference>
<feature type="compositionally biased region" description="Low complexity" evidence="1">
    <location>
        <begin position="285"/>
        <end position="314"/>
    </location>
</feature>
<dbReference type="Gene3D" id="1.25.40.90">
    <property type="match status" value="1"/>
</dbReference>
<feature type="compositionally biased region" description="Polar residues" evidence="1">
    <location>
        <begin position="271"/>
        <end position="284"/>
    </location>
</feature>
<feature type="region of interest" description="Disordered" evidence="1">
    <location>
        <begin position="484"/>
        <end position="505"/>
    </location>
</feature>
<dbReference type="GO" id="GO:0000149">
    <property type="term" value="F:SNARE binding"/>
    <property type="evidence" value="ECO:0007669"/>
    <property type="project" value="TreeGrafter"/>
</dbReference>
<organism evidence="3 4">
    <name type="scientific">Phycomyces blakesleeanus (strain ATCC 8743b / DSM 1359 / FGSC 10004 / NBRC 33097 / NRRL 1555)</name>
    <dbReference type="NCBI Taxonomy" id="763407"/>
    <lineage>
        <taxon>Eukaryota</taxon>
        <taxon>Fungi</taxon>
        <taxon>Fungi incertae sedis</taxon>
        <taxon>Mucoromycota</taxon>
        <taxon>Mucoromycotina</taxon>
        <taxon>Mucoromycetes</taxon>
        <taxon>Mucorales</taxon>
        <taxon>Phycomycetaceae</taxon>
        <taxon>Phycomyces</taxon>
    </lineage>
</organism>
<proteinExistence type="predicted"/>
<evidence type="ECO:0000256" key="1">
    <source>
        <dbReference type="SAM" id="MobiDB-lite"/>
    </source>
</evidence>
<evidence type="ECO:0000259" key="2">
    <source>
        <dbReference type="PROSITE" id="PS50942"/>
    </source>
</evidence>
<reference evidence="4" key="1">
    <citation type="submission" date="2015-06" db="EMBL/GenBank/DDBJ databases">
        <title>Expansion of signal transduction pathways in fungi by whole-genome duplication.</title>
        <authorList>
            <consortium name="DOE Joint Genome Institute"/>
            <person name="Corrochano L.M."/>
            <person name="Kuo A."/>
            <person name="Marcet-Houben M."/>
            <person name="Polaino S."/>
            <person name="Salamov A."/>
            <person name="Villalobos J.M."/>
            <person name="Alvarez M.I."/>
            <person name="Avalos J."/>
            <person name="Benito E.P."/>
            <person name="Benoit I."/>
            <person name="Burger G."/>
            <person name="Camino L.P."/>
            <person name="Canovas D."/>
            <person name="Cerda-Olmedo E."/>
            <person name="Cheng J.-F."/>
            <person name="Dominguez A."/>
            <person name="Elias M."/>
            <person name="Eslava A.P."/>
            <person name="Glaser F."/>
            <person name="Grimwood J."/>
            <person name="Gutierrez G."/>
            <person name="Heitman J."/>
            <person name="Henrissat B."/>
            <person name="Iturriaga E.A."/>
            <person name="Lang B.F."/>
            <person name="Lavin J.L."/>
            <person name="Lee S."/>
            <person name="Li W."/>
            <person name="Lindquist E."/>
            <person name="Lopez-Garcia S."/>
            <person name="Luque E.M."/>
            <person name="Marcos A.T."/>
            <person name="Martin J."/>
            <person name="McCluskey K."/>
            <person name="Medina H.R."/>
            <person name="Miralles-Duran A."/>
            <person name="Miyazaki A."/>
            <person name="Munoz-Torres E."/>
            <person name="Oguiza J.A."/>
            <person name="Ohm R."/>
            <person name="Olmedo M."/>
            <person name="Orejas M."/>
            <person name="Ortiz-Castellanos L."/>
            <person name="Pisabarro A.G."/>
            <person name="Rodriguez-Romero J."/>
            <person name="Ruiz-Herrera J."/>
            <person name="Ruiz-Vazquez R."/>
            <person name="Sanz C."/>
            <person name="Schackwitz W."/>
            <person name="Schmutz J."/>
            <person name="Shahriari M."/>
            <person name="Shelest E."/>
            <person name="Silva-Franco F."/>
            <person name="Soanes D."/>
            <person name="Syed K."/>
            <person name="Tagua V.G."/>
            <person name="Talbot N.J."/>
            <person name="Thon M."/>
            <person name="De vries R.P."/>
            <person name="Wiebenga A."/>
            <person name="Yadav J.S."/>
            <person name="Braun E.L."/>
            <person name="Baker S."/>
            <person name="Garre V."/>
            <person name="Horwitz B."/>
            <person name="Torres-Martinez S."/>
            <person name="Idnurm A."/>
            <person name="Herrera-Estrella A."/>
            <person name="Gabaldon T."/>
            <person name="Grigoriev I.V."/>
        </authorList>
    </citation>
    <scope>NUCLEOTIDE SEQUENCE [LARGE SCALE GENOMIC DNA]</scope>
    <source>
        <strain evidence="4">NRRL 1555(-)</strain>
    </source>
</reference>
<dbReference type="PROSITE" id="PS50942">
    <property type="entry name" value="ENTH"/>
    <property type="match status" value="1"/>
</dbReference>
<dbReference type="EMBL" id="KV440971">
    <property type="protein sequence ID" value="OAD80649.1"/>
    <property type="molecule type" value="Genomic_DNA"/>
</dbReference>
<dbReference type="GO" id="GO:0005905">
    <property type="term" value="C:clathrin-coated pit"/>
    <property type="evidence" value="ECO:0007669"/>
    <property type="project" value="TreeGrafter"/>
</dbReference>
<dbReference type="CDD" id="cd16988">
    <property type="entry name" value="ANTH_N_YAP180"/>
    <property type="match status" value="1"/>
</dbReference>
<dbReference type="PANTHER" id="PTHR22951">
    <property type="entry name" value="CLATHRIN ASSEMBLY PROTEIN"/>
    <property type="match status" value="1"/>
</dbReference>
<evidence type="ECO:0000313" key="3">
    <source>
        <dbReference type="EMBL" id="OAD80649.1"/>
    </source>
</evidence>
<dbReference type="InParanoid" id="A0A167R1R8"/>
<dbReference type="GO" id="GO:0048268">
    <property type="term" value="P:clathrin coat assembly"/>
    <property type="evidence" value="ECO:0007669"/>
    <property type="project" value="InterPro"/>
</dbReference>
<sequence length="556" mass="61834">MQTAVRKATRLEYKPPKEKHIKTLIGLTFQNPACIPDIIHALEKRLQENSWIITMKVLIIIHTLMREGNEDKVIKCISNNTQVLDIGQLREKSTNSASIQNIRVYKLYLDEKVGCYRDLKIDFVRSTSGHNDGRLRHLPIANGLLKETKVLQKQIGAIVKCKFHFDEGDNSLSFQAYKLILSDLLVLFKAVNEGVVNILEHYFAMNRSNARISLDIYKKFAQQTELIINYLNEARKMQRELDMTIPVGKHAPLSLAEALEEYLLDLEKQSKTPSRRASQVNRTNTVSQPAQPTQPTQPSTTQPTVPQSFSTSQPVSNPPDFFTPLSNEQTVVYVPAQQNGVNGMRNMPSMPNMPSMQQPLMTGQQNTLPITPNITGNSNNPFRASMVNTNTANGTWTSTLATIPQFTQTGSYQPTTNLSRSATTITPSSMMTSQSTGRNGSNPFRASTIGHPRMQSEPWQNTKPMTVQTTGFGSQPLQPLMTGTSTNKNPFAPASPPLTPQNHQPGNNITSQQVFTVSPTALVSPNNPFAPAQTQLPSESLPNQTHQNNTFNSFSF</sequence>
<gene>
    <name evidence="3" type="ORF">PHYBLDRAFT_161286</name>
</gene>
<dbReference type="SUPFAM" id="SSF89009">
    <property type="entry name" value="GAT-like domain"/>
    <property type="match status" value="1"/>
</dbReference>
<dbReference type="GeneID" id="28995278"/>
<dbReference type="InterPro" id="IPR013809">
    <property type="entry name" value="ENTH"/>
</dbReference>
<dbReference type="AlphaFoldDB" id="A0A167R1R8"/>
<dbReference type="InterPro" id="IPR008942">
    <property type="entry name" value="ENTH_VHS"/>
</dbReference>
<evidence type="ECO:0000313" key="4">
    <source>
        <dbReference type="Proteomes" id="UP000077315"/>
    </source>
</evidence>
<protein>
    <recommendedName>
        <fullName evidence="2">ENTH domain-containing protein</fullName>
    </recommendedName>
</protein>
<dbReference type="SUPFAM" id="SSF48464">
    <property type="entry name" value="ENTH/VHS domain"/>
    <property type="match status" value="1"/>
</dbReference>
<dbReference type="GO" id="GO:0005546">
    <property type="term" value="F:phosphatidylinositol-4,5-bisphosphate binding"/>
    <property type="evidence" value="ECO:0007669"/>
    <property type="project" value="TreeGrafter"/>
</dbReference>
<keyword evidence="4" id="KW-1185">Reference proteome</keyword>
<dbReference type="InterPro" id="IPR011417">
    <property type="entry name" value="ANTH_dom"/>
</dbReference>
<dbReference type="InterPro" id="IPR014712">
    <property type="entry name" value="ANTH_dom_sf"/>
</dbReference>
<feature type="domain" description="ENTH" evidence="2">
    <location>
        <begin position="1"/>
        <end position="123"/>
    </location>
</feature>
<feature type="region of interest" description="Disordered" evidence="1">
    <location>
        <begin position="521"/>
        <end position="556"/>
    </location>
</feature>
<dbReference type="Pfam" id="PF07651">
    <property type="entry name" value="ANTH"/>
    <property type="match status" value="1"/>
</dbReference>
<dbReference type="GO" id="GO:0072583">
    <property type="term" value="P:clathrin-dependent endocytosis"/>
    <property type="evidence" value="ECO:0007669"/>
    <property type="project" value="InterPro"/>
</dbReference>
<dbReference type="GO" id="GO:0005545">
    <property type="term" value="F:1-phosphatidylinositol binding"/>
    <property type="evidence" value="ECO:0007669"/>
    <property type="project" value="InterPro"/>
</dbReference>
<dbReference type="GO" id="GO:0030136">
    <property type="term" value="C:clathrin-coated vesicle"/>
    <property type="evidence" value="ECO:0007669"/>
    <property type="project" value="InterPro"/>
</dbReference>
<dbReference type="STRING" id="763407.A0A167R1R8"/>
<dbReference type="RefSeq" id="XP_018298689.1">
    <property type="nucleotide sequence ID" value="XM_018434372.1"/>
</dbReference>
<dbReference type="SMART" id="SM00273">
    <property type="entry name" value="ENTH"/>
    <property type="match status" value="1"/>
</dbReference>
<accession>A0A167R1R8</accession>